<dbReference type="InterPro" id="IPR044855">
    <property type="entry name" value="CoA-Trfase_III_dom3_sf"/>
</dbReference>
<dbReference type="InterPro" id="IPR052985">
    <property type="entry name" value="CoA-trans_III_biosynth/detox"/>
</dbReference>
<dbReference type="OrthoDB" id="2308815at2759"/>
<organism evidence="2 3">
    <name type="scientific">Lachnellula cervina</name>
    <dbReference type="NCBI Taxonomy" id="1316786"/>
    <lineage>
        <taxon>Eukaryota</taxon>
        <taxon>Fungi</taxon>
        <taxon>Dikarya</taxon>
        <taxon>Ascomycota</taxon>
        <taxon>Pezizomycotina</taxon>
        <taxon>Leotiomycetes</taxon>
        <taxon>Helotiales</taxon>
        <taxon>Lachnaceae</taxon>
        <taxon>Lachnellula</taxon>
    </lineage>
</organism>
<dbReference type="PANTHER" id="PTHR48229">
    <property type="entry name" value="CAIB/BAIF FAMILY ENZYME (AFU_ORTHOLOGUE AFUA_1G05360)-RELATED"/>
    <property type="match status" value="1"/>
</dbReference>
<dbReference type="Proteomes" id="UP000481288">
    <property type="component" value="Unassembled WGS sequence"/>
</dbReference>
<gene>
    <name evidence="2" type="primary">smtB</name>
    <name evidence="2" type="ORF">LCER1_G003266</name>
</gene>
<name>A0A7D8YQA5_9HELO</name>
<dbReference type="InterPro" id="IPR023606">
    <property type="entry name" value="CoA-Trfase_III_dom_1_sf"/>
</dbReference>
<dbReference type="Gene3D" id="3.40.50.10540">
    <property type="entry name" value="Crotonobetainyl-coa:carnitine coa-transferase, domain 1"/>
    <property type="match status" value="2"/>
</dbReference>
<evidence type="ECO:0000256" key="1">
    <source>
        <dbReference type="ARBA" id="ARBA00008383"/>
    </source>
</evidence>
<protein>
    <submittedName>
        <fullName evidence="2">Succinyl-CoA--L-malate CoA-transferase beta subunit</fullName>
    </submittedName>
</protein>
<dbReference type="InterPro" id="IPR003673">
    <property type="entry name" value="CoA-Trfase_fam_III"/>
</dbReference>
<dbReference type="AlphaFoldDB" id="A0A7D8YQA5"/>
<comment type="caution">
    <text evidence="2">The sequence shown here is derived from an EMBL/GenBank/DDBJ whole genome shotgun (WGS) entry which is preliminary data.</text>
</comment>
<dbReference type="Pfam" id="PF02515">
    <property type="entry name" value="CoA_transf_3"/>
    <property type="match status" value="1"/>
</dbReference>
<reference evidence="2 3" key="1">
    <citation type="submission" date="2018-05" db="EMBL/GenBank/DDBJ databases">
        <title>Whole genome sequencing for identification of molecular markers to develop diagnostic detection tools for the regulated plant pathogen Lachnellula willkommii.</title>
        <authorList>
            <person name="Giroux E."/>
            <person name="Bilodeau G."/>
        </authorList>
    </citation>
    <scope>NUCLEOTIDE SEQUENCE [LARGE SCALE GENOMIC DNA]</scope>
    <source>
        <strain evidence="2 3">CBS 625.97</strain>
    </source>
</reference>
<dbReference type="GO" id="GO:0016740">
    <property type="term" value="F:transferase activity"/>
    <property type="evidence" value="ECO:0007669"/>
    <property type="project" value="UniProtKB-KW"/>
</dbReference>
<proteinExistence type="inferred from homology"/>
<dbReference type="Gene3D" id="3.30.1540.10">
    <property type="entry name" value="formyl-coa transferase, domain 3"/>
    <property type="match status" value="1"/>
</dbReference>
<keyword evidence="2" id="KW-0808">Transferase</keyword>
<keyword evidence="3" id="KW-1185">Reference proteome</keyword>
<accession>A0A7D8YQA5</accession>
<dbReference type="PANTHER" id="PTHR48229:SF1">
    <property type="entry name" value="ALPHA METHYLACYL-COA RACEMASE-RELATED"/>
    <property type="match status" value="1"/>
</dbReference>
<evidence type="ECO:0000313" key="3">
    <source>
        <dbReference type="Proteomes" id="UP000481288"/>
    </source>
</evidence>
<evidence type="ECO:0000313" key="2">
    <source>
        <dbReference type="EMBL" id="TVY54868.1"/>
    </source>
</evidence>
<comment type="similarity">
    <text evidence="1">Belongs to the CoA-transferase III family.</text>
</comment>
<sequence length="539" mass="60371">MANYNVQNESARILLENILNDDRLGWAPETKEACRKVKFVGDSKPFIPTPLKITESVSSLSGLLGALAATVVEERYGVKQDVTVNTDKATLFLMGILLPTTDGESFVHSKAIRDAMAESDMYKMTKPIHQQLTNIYQCKDKRWFHLHGSMNATHCMRMVGVPEQDVTHKEAQAIYAEKVAQWNSEEIDRTANDKFKQAGCICNTVEEFWAHPHTKILEKEPMVTLVPHSAPKKQWPSAGGTDYRPLAGIRVVDHTRAVAGPTVSKLLAVLGADVIKVSYKGIPDTSICMLDINTGKRDIDINLKTEEGKAVLRKIVEGADVFIDGYRPHSIAKLGFDADSLRKVNPSLIYVRENCYGWKGPLSYRTGWQQIADCFAGLAWMQGKFLGLDEPVVPLLPNSDYQTGIIGAAAVVQALQKRANSDTTFDIDISIIQYNIWYYRLGQYTQDQGKAILARNPSFEARHYDEMGSMFAKMKVAVNESRPGLMQNPEFYTKMSGKNWNEDRDISILSAPFTLSKSKVDYLTPSGPRGWSNNNYEWN</sequence>
<dbReference type="EMBL" id="QGMG01000297">
    <property type="protein sequence ID" value="TVY54868.1"/>
    <property type="molecule type" value="Genomic_DNA"/>
</dbReference>
<dbReference type="SUPFAM" id="SSF89796">
    <property type="entry name" value="CoA-transferase family III (CaiB/BaiF)"/>
    <property type="match status" value="2"/>
</dbReference>